<dbReference type="InterPro" id="IPR029044">
    <property type="entry name" value="Nucleotide-diphossugar_trans"/>
</dbReference>
<evidence type="ECO:0000313" key="11">
    <source>
        <dbReference type="Proteomes" id="UP001589838"/>
    </source>
</evidence>
<dbReference type="GO" id="GO:0016779">
    <property type="term" value="F:nucleotidyltransferase activity"/>
    <property type="evidence" value="ECO:0007669"/>
    <property type="project" value="UniProtKB-KW"/>
</dbReference>
<feature type="binding site" evidence="8">
    <location>
        <position position="20"/>
    </location>
    <ligand>
        <name>GTP</name>
        <dbReference type="ChEBI" id="CHEBI:37565"/>
    </ligand>
</feature>
<comment type="subcellular location">
    <subcellularLocation>
        <location evidence="8">Cytoplasm</location>
    </subcellularLocation>
</comment>
<keyword evidence="3 8" id="KW-0479">Metal-binding</keyword>
<evidence type="ECO:0000256" key="6">
    <source>
        <dbReference type="ARBA" id="ARBA00023134"/>
    </source>
</evidence>
<organism evidence="10 11">
    <name type="scientific">Halalkalibacter kiskunsagensis</name>
    <dbReference type="NCBI Taxonomy" id="1548599"/>
    <lineage>
        <taxon>Bacteria</taxon>
        <taxon>Bacillati</taxon>
        <taxon>Bacillota</taxon>
        <taxon>Bacilli</taxon>
        <taxon>Bacillales</taxon>
        <taxon>Bacillaceae</taxon>
        <taxon>Halalkalibacter</taxon>
    </lineage>
</organism>
<keyword evidence="11" id="KW-1185">Reference proteome</keyword>
<feature type="binding site" evidence="8">
    <location>
        <position position="98"/>
    </location>
    <ligand>
        <name>GTP</name>
        <dbReference type="ChEBI" id="CHEBI:37565"/>
    </ligand>
</feature>
<comment type="caution">
    <text evidence="10">The sequence shown here is derived from an EMBL/GenBank/DDBJ whole genome shotgun (WGS) entry which is preliminary data.</text>
</comment>
<dbReference type="EC" id="2.7.7.77" evidence="8"/>
<evidence type="ECO:0000256" key="3">
    <source>
        <dbReference type="ARBA" id="ARBA00022723"/>
    </source>
</evidence>
<keyword evidence="6 8" id="KW-0342">GTP-binding</keyword>
<comment type="function">
    <text evidence="8">Transfers a GMP moiety from GTP to Mo-molybdopterin (Mo-MPT) cofactor (Moco or molybdenum cofactor) to form Mo-molybdopterin guanine dinucleotide (Mo-MGD) cofactor.</text>
</comment>
<dbReference type="Proteomes" id="UP001589838">
    <property type="component" value="Unassembled WGS sequence"/>
</dbReference>
<dbReference type="CDD" id="cd02503">
    <property type="entry name" value="MobA"/>
    <property type="match status" value="1"/>
</dbReference>
<evidence type="ECO:0000256" key="7">
    <source>
        <dbReference type="ARBA" id="ARBA00023150"/>
    </source>
</evidence>
<comment type="cofactor">
    <cofactor evidence="8">
        <name>Mg(2+)</name>
        <dbReference type="ChEBI" id="CHEBI:18420"/>
    </cofactor>
</comment>
<keyword evidence="5 8" id="KW-0460">Magnesium</keyword>
<keyword evidence="4 8" id="KW-0547">Nucleotide-binding</keyword>
<evidence type="ECO:0000259" key="9">
    <source>
        <dbReference type="Pfam" id="PF12804"/>
    </source>
</evidence>
<sequence length="197" mass="22284">MTVAGVVLAGGKSSRYGKPKMFEKYNNIPFYQHSLNALLNAGVTSTYIVTNDLLASQFLQTNTKVLIETLPHNGPLYAITFAMESIGDCEWFFILAADIPFVTPSFIKSLLEHTNNESIDAVIPITEKNEQPLLAIYHRRCLPYANELLANNKKSMRPLLKVVNTKYVHYSRDCKDFTNINYQTDWKLDNGNGETEL</sequence>
<protein>
    <recommendedName>
        <fullName evidence="8">Probable molybdenum cofactor guanylyltransferase</fullName>
        <shortName evidence="8">MoCo guanylyltransferase</shortName>
        <ecNumber evidence="8">2.7.7.77</ecNumber>
    </recommendedName>
    <alternativeName>
        <fullName evidence="8">GTP:molybdopterin guanylyltransferase</fullName>
    </alternativeName>
    <alternativeName>
        <fullName evidence="8">Mo-MPT guanylyltransferase</fullName>
    </alternativeName>
    <alternativeName>
        <fullName evidence="8">Molybdopterin guanylyltransferase</fullName>
    </alternativeName>
    <alternativeName>
        <fullName evidence="8">Molybdopterin-guanine dinucleotide synthase</fullName>
        <shortName evidence="8">MGD synthase</shortName>
    </alternativeName>
</protein>
<keyword evidence="2 8" id="KW-0808">Transferase</keyword>
<feature type="binding site" evidence="8">
    <location>
        <position position="98"/>
    </location>
    <ligand>
        <name>Mg(2+)</name>
        <dbReference type="ChEBI" id="CHEBI:18420"/>
    </ligand>
</feature>
<comment type="catalytic activity">
    <reaction evidence="8">
        <text>Mo-molybdopterin + GTP + H(+) = Mo-molybdopterin guanine dinucleotide + diphosphate</text>
        <dbReference type="Rhea" id="RHEA:34243"/>
        <dbReference type="ChEBI" id="CHEBI:15378"/>
        <dbReference type="ChEBI" id="CHEBI:33019"/>
        <dbReference type="ChEBI" id="CHEBI:37565"/>
        <dbReference type="ChEBI" id="CHEBI:71302"/>
        <dbReference type="ChEBI" id="CHEBI:71310"/>
        <dbReference type="EC" id="2.7.7.77"/>
    </reaction>
</comment>
<comment type="similarity">
    <text evidence="8">Belongs to the MobA family.</text>
</comment>
<evidence type="ECO:0000256" key="4">
    <source>
        <dbReference type="ARBA" id="ARBA00022741"/>
    </source>
</evidence>
<dbReference type="PANTHER" id="PTHR19136:SF81">
    <property type="entry name" value="MOLYBDENUM COFACTOR GUANYLYLTRANSFERASE"/>
    <property type="match status" value="1"/>
</dbReference>
<keyword evidence="7 8" id="KW-0501">Molybdenum cofactor biosynthesis</keyword>
<reference evidence="10 11" key="1">
    <citation type="submission" date="2024-09" db="EMBL/GenBank/DDBJ databases">
        <authorList>
            <person name="Sun Q."/>
            <person name="Mori K."/>
        </authorList>
    </citation>
    <scope>NUCLEOTIDE SEQUENCE [LARGE SCALE GENOMIC DNA]</scope>
    <source>
        <strain evidence="10 11">NCAIM B.02610</strain>
    </source>
</reference>
<evidence type="ECO:0000256" key="5">
    <source>
        <dbReference type="ARBA" id="ARBA00022842"/>
    </source>
</evidence>
<evidence type="ECO:0000256" key="2">
    <source>
        <dbReference type="ARBA" id="ARBA00022679"/>
    </source>
</evidence>
<dbReference type="HAMAP" id="MF_00316">
    <property type="entry name" value="MobA"/>
    <property type="match status" value="1"/>
</dbReference>
<dbReference type="InterPro" id="IPR013482">
    <property type="entry name" value="Molybde_CF_guanTrfase"/>
</dbReference>
<dbReference type="Gene3D" id="3.90.550.10">
    <property type="entry name" value="Spore Coat Polysaccharide Biosynthesis Protein SpsA, Chain A"/>
    <property type="match status" value="1"/>
</dbReference>
<dbReference type="RefSeq" id="WP_335961527.1">
    <property type="nucleotide sequence ID" value="NZ_JAXBLX010000018.1"/>
</dbReference>
<dbReference type="SUPFAM" id="SSF53448">
    <property type="entry name" value="Nucleotide-diphospho-sugar transferases"/>
    <property type="match status" value="1"/>
</dbReference>
<accession>A0ABV6KEQ8</accession>
<evidence type="ECO:0000256" key="1">
    <source>
        <dbReference type="ARBA" id="ARBA00022490"/>
    </source>
</evidence>
<evidence type="ECO:0000313" key="10">
    <source>
        <dbReference type="EMBL" id="MFC0470533.1"/>
    </source>
</evidence>
<dbReference type="EMBL" id="JBHLUX010000023">
    <property type="protein sequence ID" value="MFC0470533.1"/>
    <property type="molecule type" value="Genomic_DNA"/>
</dbReference>
<proteinExistence type="inferred from homology"/>
<dbReference type="InterPro" id="IPR025877">
    <property type="entry name" value="MobA-like_NTP_Trfase"/>
</dbReference>
<dbReference type="PANTHER" id="PTHR19136">
    <property type="entry name" value="MOLYBDENUM COFACTOR GUANYLYLTRANSFERASE"/>
    <property type="match status" value="1"/>
</dbReference>
<name>A0ABV6KEQ8_9BACI</name>
<keyword evidence="10" id="KW-0548">Nucleotidyltransferase</keyword>
<feature type="binding site" evidence="8">
    <location>
        <begin position="8"/>
        <end position="10"/>
    </location>
    <ligand>
        <name>GTP</name>
        <dbReference type="ChEBI" id="CHEBI:37565"/>
    </ligand>
</feature>
<comment type="caution">
    <text evidence="8">Lacks conserved residue(s) required for the propagation of feature annotation.</text>
</comment>
<dbReference type="Pfam" id="PF12804">
    <property type="entry name" value="NTP_transf_3"/>
    <property type="match status" value="1"/>
</dbReference>
<evidence type="ECO:0000256" key="8">
    <source>
        <dbReference type="HAMAP-Rule" id="MF_00316"/>
    </source>
</evidence>
<comment type="domain">
    <text evidence="8">The N-terminal domain determines nucleotide recognition and specific binding, while the C-terminal domain determines the specific binding to the target protein.</text>
</comment>
<feature type="domain" description="MobA-like NTP transferase" evidence="9">
    <location>
        <begin position="5"/>
        <end position="161"/>
    </location>
</feature>
<gene>
    <name evidence="8" type="primary">mobA</name>
    <name evidence="10" type="ORF">ACFFHM_08505</name>
</gene>
<keyword evidence="1 8" id="KW-0963">Cytoplasm</keyword>